<dbReference type="InterPro" id="IPR036640">
    <property type="entry name" value="ABC1_TM_sf"/>
</dbReference>
<keyword evidence="7" id="KW-0067">ATP-binding</keyword>
<feature type="domain" description="ABC transmembrane type-1" evidence="6">
    <location>
        <begin position="20"/>
        <end position="301"/>
    </location>
</feature>
<dbReference type="EMBL" id="DSBX01000246">
    <property type="protein sequence ID" value="HDQ99915.1"/>
    <property type="molecule type" value="Genomic_DNA"/>
</dbReference>
<feature type="non-terminal residue" evidence="7">
    <location>
        <position position="313"/>
    </location>
</feature>
<keyword evidence="4 5" id="KW-0472">Membrane</keyword>
<sequence length="313" mass="35195">MKQLRLVFAFWRRHRLRATLLVAGTALGTALTLAFPWLLRYIIDGISAGVDERILLRYVLLLVGFGLVRSVAEVVLPYSRAWTNIRFEWLTRNRVFRSLLDTGHSFGNKFPTGDTMQRLDHDLQELSWFVCSGIFRFVAAGMTVAFVLTAMALMNPMLTVLTVLPVAVGAFIWTRLGPQVYTRYLAWRKTISEINNRIESAFSGLRLVKGYNMEERLARGFRGRLDERVGAAVGTIRVEAKIQVFYTIVAEVGILLVLWVGGVLVIGRRLTLGEFVAFNAYVLMLVGPMFDIGNLFVAGRRAQGSSGRLSELE</sequence>
<evidence type="ECO:0000256" key="3">
    <source>
        <dbReference type="ARBA" id="ARBA00022989"/>
    </source>
</evidence>
<accession>A0A7V0T666</accession>
<dbReference type="InterPro" id="IPR039421">
    <property type="entry name" value="Type_1_exporter"/>
</dbReference>
<proteinExistence type="predicted"/>
<name>A0A7V0T666_UNCW3</name>
<evidence type="ECO:0000259" key="6">
    <source>
        <dbReference type="PROSITE" id="PS50929"/>
    </source>
</evidence>
<dbReference type="PANTHER" id="PTHR43394">
    <property type="entry name" value="ATP-DEPENDENT PERMEASE MDL1, MITOCHONDRIAL"/>
    <property type="match status" value="1"/>
</dbReference>
<comment type="caution">
    <text evidence="7">The sequence shown here is derived from an EMBL/GenBank/DDBJ whole genome shotgun (WGS) entry which is preliminary data.</text>
</comment>
<evidence type="ECO:0000256" key="4">
    <source>
        <dbReference type="ARBA" id="ARBA00023136"/>
    </source>
</evidence>
<evidence type="ECO:0000256" key="1">
    <source>
        <dbReference type="ARBA" id="ARBA00004651"/>
    </source>
</evidence>
<evidence type="ECO:0000313" key="7">
    <source>
        <dbReference type="EMBL" id="HDQ99915.1"/>
    </source>
</evidence>
<keyword evidence="2 5" id="KW-0812">Transmembrane</keyword>
<organism evidence="7">
    <name type="scientific">candidate division WOR-3 bacterium</name>
    <dbReference type="NCBI Taxonomy" id="2052148"/>
    <lineage>
        <taxon>Bacteria</taxon>
        <taxon>Bacteria division WOR-3</taxon>
    </lineage>
</organism>
<gene>
    <name evidence="7" type="ORF">ENN51_06495</name>
</gene>
<dbReference type="SUPFAM" id="SSF90123">
    <property type="entry name" value="ABC transporter transmembrane region"/>
    <property type="match status" value="1"/>
</dbReference>
<evidence type="ECO:0000256" key="5">
    <source>
        <dbReference type="SAM" id="Phobius"/>
    </source>
</evidence>
<dbReference type="GO" id="GO:0005886">
    <property type="term" value="C:plasma membrane"/>
    <property type="evidence" value="ECO:0007669"/>
    <property type="project" value="UniProtKB-SubCell"/>
</dbReference>
<dbReference type="Pfam" id="PF00664">
    <property type="entry name" value="ABC_membrane"/>
    <property type="match status" value="1"/>
</dbReference>
<feature type="transmembrane region" description="Helical" evidence="5">
    <location>
        <begin position="55"/>
        <end position="76"/>
    </location>
</feature>
<keyword evidence="3 5" id="KW-1133">Transmembrane helix</keyword>
<feature type="transmembrane region" description="Helical" evidence="5">
    <location>
        <begin position="126"/>
        <end position="151"/>
    </location>
</feature>
<dbReference type="GO" id="GO:0005524">
    <property type="term" value="F:ATP binding"/>
    <property type="evidence" value="ECO:0007669"/>
    <property type="project" value="UniProtKB-KW"/>
</dbReference>
<feature type="transmembrane region" description="Helical" evidence="5">
    <location>
        <begin position="20"/>
        <end position="43"/>
    </location>
</feature>
<dbReference type="Gene3D" id="1.20.1560.10">
    <property type="entry name" value="ABC transporter type 1, transmembrane domain"/>
    <property type="match status" value="1"/>
</dbReference>
<protein>
    <submittedName>
        <fullName evidence="7">ABC transporter ATP-binding protein</fullName>
    </submittedName>
</protein>
<feature type="transmembrane region" description="Helical" evidence="5">
    <location>
        <begin position="278"/>
        <end position="298"/>
    </location>
</feature>
<dbReference type="GO" id="GO:0015421">
    <property type="term" value="F:ABC-type oligopeptide transporter activity"/>
    <property type="evidence" value="ECO:0007669"/>
    <property type="project" value="TreeGrafter"/>
</dbReference>
<dbReference type="InterPro" id="IPR011527">
    <property type="entry name" value="ABC1_TM_dom"/>
</dbReference>
<dbReference type="Proteomes" id="UP000885672">
    <property type="component" value="Unassembled WGS sequence"/>
</dbReference>
<comment type="subcellular location">
    <subcellularLocation>
        <location evidence="1">Cell membrane</location>
        <topology evidence="1">Multi-pass membrane protein</topology>
    </subcellularLocation>
</comment>
<evidence type="ECO:0000256" key="2">
    <source>
        <dbReference type="ARBA" id="ARBA00022692"/>
    </source>
</evidence>
<keyword evidence="7" id="KW-0547">Nucleotide-binding</keyword>
<dbReference type="PROSITE" id="PS50929">
    <property type="entry name" value="ABC_TM1F"/>
    <property type="match status" value="1"/>
</dbReference>
<feature type="transmembrane region" description="Helical" evidence="5">
    <location>
        <begin position="157"/>
        <end position="176"/>
    </location>
</feature>
<dbReference type="PANTHER" id="PTHR43394:SF1">
    <property type="entry name" value="ATP-BINDING CASSETTE SUB-FAMILY B MEMBER 10, MITOCHONDRIAL"/>
    <property type="match status" value="1"/>
</dbReference>
<feature type="transmembrane region" description="Helical" evidence="5">
    <location>
        <begin position="244"/>
        <end position="266"/>
    </location>
</feature>
<reference evidence="7" key="1">
    <citation type="journal article" date="2020" name="mSystems">
        <title>Genome- and Community-Level Interaction Insights into Carbon Utilization and Element Cycling Functions of Hydrothermarchaeota in Hydrothermal Sediment.</title>
        <authorList>
            <person name="Zhou Z."/>
            <person name="Liu Y."/>
            <person name="Xu W."/>
            <person name="Pan J."/>
            <person name="Luo Z.H."/>
            <person name="Li M."/>
        </authorList>
    </citation>
    <scope>NUCLEOTIDE SEQUENCE [LARGE SCALE GENOMIC DNA]</scope>
    <source>
        <strain evidence="7">SpSt-1182</strain>
    </source>
</reference>
<dbReference type="AlphaFoldDB" id="A0A7V0T666"/>